<comment type="caution">
    <text evidence="1">The sequence shown here is derived from an EMBL/GenBank/DDBJ whole genome shotgun (WGS) entry which is preliminary data.</text>
</comment>
<proteinExistence type="predicted"/>
<gene>
    <name evidence="1" type="ORF">VKT23_015191</name>
</gene>
<name>A0ABR1IY98_9AGAR</name>
<dbReference type="Proteomes" id="UP001498398">
    <property type="component" value="Unassembled WGS sequence"/>
</dbReference>
<protein>
    <submittedName>
        <fullName evidence="1">Uncharacterized protein</fullName>
    </submittedName>
</protein>
<organism evidence="1 2">
    <name type="scientific">Marasmiellus scandens</name>
    <dbReference type="NCBI Taxonomy" id="2682957"/>
    <lineage>
        <taxon>Eukaryota</taxon>
        <taxon>Fungi</taxon>
        <taxon>Dikarya</taxon>
        <taxon>Basidiomycota</taxon>
        <taxon>Agaricomycotina</taxon>
        <taxon>Agaricomycetes</taxon>
        <taxon>Agaricomycetidae</taxon>
        <taxon>Agaricales</taxon>
        <taxon>Marasmiineae</taxon>
        <taxon>Omphalotaceae</taxon>
        <taxon>Marasmiellus</taxon>
    </lineage>
</organism>
<sequence length="307" mass="34985">MTISHDSSFMGLRNATRLIDSLDNVRVLTIINDHWAEEPWTPDEIDNISKLSSVEVLRLQGDGSMVVRLLEAFPNLHSFQLSQTDHGLTIRDVRMSPHNQTLSRRVALRFLSLPNLESSVNSSIVELFTGPKFDYTNLQSLKLDSRVPFGHVPKEHQAGPFLKKCGQHSITLDIFLFLCYTWRSIFTDLEALPEWSALDDFLSKPDSLPGFAELQIRFSIDLDIEFLYYTYIGLDLENISQQKIETPTQHKLSQILESCLPKTHHSGKLRVAFRTIVFKSLSVLGQRASSWNEGRPGTDVMSYTFEV</sequence>
<dbReference type="EMBL" id="JBANRG010000050">
    <property type="protein sequence ID" value="KAK7444513.1"/>
    <property type="molecule type" value="Genomic_DNA"/>
</dbReference>
<keyword evidence="2" id="KW-1185">Reference proteome</keyword>
<evidence type="ECO:0000313" key="2">
    <source>
        <dbReference type="Proteomes" id="UP001498398"/>
    </source>
</evidence>
<evidence type="ECO:0000313" key="1">
    <source>
        <dbReference type="EMBL" id="KAK7444513.1"/>
    </source>
</evidence>
<accession>A0ABR1IY98</accession>
<reference evidence="1 2" key="1">
    <citation type="submission" date="2024-01" db="EMBL/GenBank/DDBJ databases">
        <title>A draft genome for the cacao thread blight pathogen Marasmiellus scandens.</title>
        <authorList>
            <person name="Baruah I.K."/>
            <person name="Leung J."/>
            <person name="Bukari Y."/>
            <person name="Amoako-Attah I."/>
            <person name="Meinhardt L.W."/>
            <person name="Bailey B.A."/>
            <person name="Cohen S.P."/>
        </authorList>
    </citation>
    <scope>NUCLEOTIDE SEQUENCE [LARGE SCALE GENOMIC DNA]</scope>
    <source>
        <strain evidence="1 2">GH-19</strain>
    </source>
</reference>